<dbReference type="Gene3D" id="3.40.630.30">
    <property type="match status" value="1"/>
</dbReference>
<dbReference type="EMBL" id="OBQD01000001">
    <property type="protein sequence ID" value="SOC35434.1"/>
    <property type="molecule type" value="Genomic_DNA"/>
</dbReference>
<dbReference type="GO" id="GO:0008080">
    <property type="term" value="F:N-acetyltransferase activity"/>
    <property type="evidence" value="ECO:0007669"/>
    <property type="project" value="TreeGrafter"/>
</dbReference>
<feature type="domain" description="N-acetyltransferase" evidence="3">
    <location>
        <begin position="18"/>
        <end position="165"/>
    </location>
</feature>
<protein>
    <submittedName>
        <fullName evidence="4">Acetyltransferase (GNAT) family protein</fullName>
    </submittedName>
</protein>
<reference evidence="4 5" key="1">
    <citation type="submission" date="2017-08" db="EMBL/GenBank/DDBJ databases">
        <authorList>
            <person name="de Groot N.N."/>
        </authorList>
    </citation>
    <scope>NUCLEOTIDE SEQUENCE [LARGE SCALE GENOMIC DNA]</scope>
    <source>
        <strain evidence="4 5">JC85</strain>
    </source>
</reference>
<evidence type="ECO:0000313" key="5">
    <source>
        <dbReference type="Proteomes" id="UP000219167"/>
    </source>
</evidence>
<evidence type="ECO:0000256" key="1">
    <source>
        <dbReference type="ARBA" id="ARBA00022679"/>
    </source>
</evidence>
<dbReference type="InterPro" id="IPR051016">
    <property type="entry name" value="Diverse_Substrate_AcTransf"/>
</dbReference>
<gene>
    <name evidence="4" type="ORF">SAMN05892877_101354</name>
</gene>
<dbReference type="AlphaFoldDB" id="A0A285U0H8"/>
<dbReference type="PROSITE" id="PS51186">
    <property type="entry name" value="GNAT"/>
    <property type="match status" value="1"/>
</dbReference>
<evidence type="ECO:0000256" key="2">
    <source>
        <dbReference type="ARBA" id="ARBA00023315"/>
    </source>
</evidence>
<dbReference type="PANTHER" id="PTHR10545">
    <property type="entry name" value="DIAMINE N-ACETYLTRANSFERASE"/>
    <property type="match status" value="1"/>
</dbReference>
<dbReference type="PANTHER" id="PTHR10545:SF29">
    <property type="entry name" value="GH14572P-RELATED"/>
    <property type="match status" value="1"/>
</dbReference>
<keyword evidence="2" id="KW-0012">Acyltransferase</keyword>
<organism evidence="4 5">
    <name type="scientific">Rhizobium subbaraonis</name>
    <dbReference type="NCBI Taxonomy" id="908946"/>
    <lineage>
        <taxon>Bacteria</taxon>
        <taxon>Pseudomonadati</taxon>
        <taxon>Pseudomonadota</taxon>
        <taxon>Alphaproteobacteria</taxon>
        <taxon>Hyphomicrobiales</taxon>
        <taxon>Rhizobiaceae</taxon>
        <taxon>Rhizobium/Agrobacterium group</taxon>
        <taxon>Rhizobium</taxon>
    </lineage>
</organism>
<dbReference type="SUPFAM" id="SSF55729">
    <property type="entry name" value="Acyl-CoA N-acyltransferases (Nat)"/>
    <property type="match status" value="1"/>
</dbReference>
<dbReference type="Pfam" id="PF00583">
    <property type="entry name" value="Acetyltransf_1"/>
    <property type="match status" value="1"/>
</dbReference>
<proteinExistence type="predicted"/>
<sequence>MNTVIKLETASAERPPVLNIRTARPGDLRQLLDMIALHAECHGDDAKVTASDLDRDLFGTTPWVTAVVAEAGGQLVGYAILVPLYRALEGRRGMELHQIFVREGHRGSGIGRHLVSRAREQARIAGCSYLSVSAATGNFGAHRFYEEMNFKAGPVTGMRYMQALA</sequence>
<name>A0A285U0H8_9HYPH</name>
<keyword evidence="5" id="KW-1185">Reference proteome</keyword>
<dbReference type="OrthoDB" id="7651332at2"/>
<dbReference type="Proteomes" id="UP000219167">
    <property type="component" value="Unassembled WGS sequence"/>
</dbReference>
<evidence type="ECO:0000259" key="3">
    <source>
        <dbReference type="PROSITE" id="PS51186"/>
    </source>
</evidence>
<accession>A0A285U0H8</accession>
<dbReference type="CDD" id="cd04301">
    <property type="entry name" value="NAT_SF"/>
    <property type="match status" value="1"/>
</dbReference>
<dbReference type="InterPro" id="IPR016181">
    <property type="entry name" value="Acyl_CoA_acyltransferase"/>
</dbReference>
<evidence type="ECO:0000313" key="4">
    <source>
        <dbReference type="EMBL" id="SOC35434.1"/>
    </source>
</evidence>
<dbReference type="InterPro" id="IPR000182">
    <property type="entry name" value="GNAT_dom"/>
</dbReference>
<keyword evidence="1 4" id="KW-0808">Transferase</keyword>
<dbReference type="RefSeq" id="WP_097135827.1">
    <property type="nucleotide sequence ID" value="NZ_OBQD01000001.1"/>
</dbReference>